<reference evidence="2 3" key="1">
    <citation type="submission" date="2019-02" db="EMBL/GenBank/DDBJ databases">
        <title>Deep-cultivation of Planctomycetes and their phenomic and genomic characterization uncovers novel biology.</title>
        <authorList>
            <person name="Wiegand S."/>
            <person name="Jogler M."/>
            <person name="Boedeker C."/>
            <person name="Pinto D."/>
            <person name="Vollmers J."/>
            <person name="Rivas-Marin E."/>
            <person name="Kohn T."/>
            <person name="Peeters S.H."/>
            <person name="Heuer A."/>
            <person name="Rast P."/>
            <person name="Oberbeckmann S."/>
            <person name="Bunk B."/>
            <person name="Jeske O."/>
            <person name="Meyerdierks A."/>
            <person name="Storesund J.E."/>
            <person name="Kallscheuer N."/>
            <person name="Luecker S."/>
            <person name="Lage O.M."/>
            <person name="Pohl T."/>
            <person name="Merkel B.J."/>
            <person name="Hornburger P."/>
            <person name="Mueller R.-W."/>
            <person name="Bruemmer F."/>
            <person name="Labrenz M."/>
            <person name="Spormann A.M."/>
            <person name="Op den Camp H."/>
            <person name="Overmann J."/>
            <person name="Amann R."/>
            <person name="Jetten M.S.M."/>
            <person name="Mascher T."/>
            <person name="Medema M.H."/>
            <person name="Devos D.P."/>
            <person name="Kaster A.-K."/>
            <person name="Ovreas L."/>
            <person name="Rohde M."/>
            <person name="Galperin M.Y."/>
            <person name="Jogler C."/>
        </authorList>
    </citation>
    <scope>NUCLEOTIDE SEQUENCE [LARGE SCALE GENOMIC DNA]</scope>
    <source>
        <strain evidence="2 3">Pan241w</strain>
    </source>
</reference>
<organism evidence="2 3">
    <name type="scientific">Gimesia alba</name>
    <dbReference type="NCBI Taxonomy" id="2527973"/>
    <lineage>
        <taxon>Bacteria</taxon>
        <taxon>Pseudomonadati</taxon>
        <taxon>Planctomycetota</taxon>
        <taxon>Planctomycetia</taxon>
        <taxon>Planctomycetales</taxon>
        <taxon>Planctomycetaceae</taxon>
        <taxon>Gimesia</taxon>
    </lineage>
</organism>
<name>A0A517RCP9_9PLAN</name>
<dbReference type="Proteomes" id="UP000317171">
    <property type="component" value="Chromosome"/>
</dbReference>
<protein>
    <recommendedName>
        <fullName evidence="4">Thioredoxin domain-containing protein</fullName>
    </recommendedName>
</protein>
<sequence length="184" mass="19807" precursor="true">MKRLLTLSVALMFVAASSLSSAAELKSGIEVGGRPGAYTVNDCTGPNAGKSLCYRCSYGGRPVVNIFAREMDGDVQDLIAQIDNKVGQNRDQKMAAFVVHLTDDADKSSAQLKKIADSKKIKNTPLTNFEGEAGPSSYKISKDADITVLMWVGGKVKVNHALKKSDLSKDKINKIVKDTSKILN</sequence>
<dbReference type="KEGG" id="gaz:Pan241w_16890"/>
<dbReference type="RefSeq" id="WP_232107386.1">
    <property type="nucleotide sequence ID" value="NZ_CP036269.1"/>
</dbReference>
<keyword evidence="3" id="KW-1185">Reference proteome</keyword>
<feature type="chain" id="PRO_5021837518" description="Thioredoxin domain-containing protein" evidence="1">
    <location>
        <begin position="23"/>
        <end position="184"/>
    </location>
</feature>
<proteinExistence type="predicted"/>
<feature type="signal peptide" evidence="1">
    <location>
        <begin position="1"/>
        <end position="22"/>
    </location>
</feature>
<evidence type="ECO:0000313" key="3">
    <source>
        <dbReference type="Proteomes" id="UP000317171"/>
    </source>
</evidence>
<keyword evidence="1" id="KW-0732">Signal</keyword>
<evidence type="ECO:0008006" key="4">
    <source>
        <dbReference type="Google" id="ProtNLM"/>
    </source>
</evidence>
<accession>A0A517RCP9</accession>
<evidence type="ECO:0000256" key="1">
    <source>
        <dbReference type="SAM" id="SignalP"/>
    </source>
</evidence>
<dbReference type="EMBL" id="CP036269">
    <property type="protein sequence ID" value="QDT41626.1"/>
    <property type="molecule type" value="Genomic_DNA"/>
</dbReference>
<evidence type="ECO:0000313" key="2">
    <source>
        <dbReference type="EMBL" id="QDT41626.1"/>
    </source>
</evidence>
<gene>
    <name evidence="2" type="ORF">Pan241w_16890</name>
</gene>
<dbReference type="AlphaFoldDB" id="A0A517RCP9"/>